<evidence type="ECO:0000256" key="10">
    <source>
        <dbReference type="SAM" id="MobiDB-lite"/>
    </source>
</evidence>
<evidence type="ECO:0000256" key="4">
    <source>
        <dbReference type="ARBA" id="ARBA00023015"/>
    </source>
</evidence>
<keyword evidence="4" id="KW-0805">Transcription regulation</keyword>
<evidence type="ECO:0000313" key="14">
    <source>
        <dbReference type="EnsemblPlants" id="Pp3c5_860V3.1"/>
    </source>
</evidence>
<evidence type="ECO:0000313" key="15">
    <source>
        <dbReference type="Proteomes" id="UP000006727"/>
    </source>
</evidence>
<dbReference type="GO" id="GO:0006355">
    <property type="term" value="P:regulation of DNA-templated transcription"/>
    <property type="evidence" value="ECO:0000318"/>
    <property type="project" value="GO_Central"/>
</dbReference>
<reference evidence="14" key="3">
    <citation type="submission" date="2020-12" db="UniProtKB">
        <authorList>
            <consortium name="EnsemblPlants"/>
        </authorList>
    </citation>
    <scope>IDENTIFICATION</scope>
</reference>
<dbReference type="InterPro" id="IPR006456">
    <property type="entry name" value="ZF_HD_homeobox_Cys/His_dimer"/>
</dbReference>
<feature type="compositionally biased region" description="Basic and acidic residues" evidence="10">
    <location>
        <begin position="318"/>
        <end position="330"/>
    </location>
</feature>
<gene>
    <name evidence="14" type="primary">LOC112282289</name>
    <name evidence="13" type="ORF">PHYPA_007062</name>
</gene>
<dbReference type="GO" id="GO:0003700">
    <property type="term" value="F:DNA-binding transcription factor activity"/>
    <property type="evidence" value="ECO:0000318"/>
    <property type="project" value="GO_Central"/>
</dbReference>
<keyword evidence="15" id="KW-1185">Reference proteome</keyword>
<evidence type="ECO:0000256" key="6">
    <source>
        <dbReference type="ARBA" id="ARBA00023155"/>
    </source>
</evidence>
<feature type="region of interest" description="Disordered" evidence="10">
    <location>
        <begin position="310"/>
        <end position="351"/>
    </location>
</feature>
<evidence type="ECO:0000256" key="2">
    <source>
        <dbReference type="ARBA" id="ARBA00022723"/>
    </source>
</evidence>
<dbReference type="AlphaFoldDB" id="A0A2K1KHY5"/>
<dbReference type="SUPFAM" id="SSF46689">
    <property type="entry name" value="Homeodomain-like"/>
    <property type="match status" value="1"/>
</dbReference>
<evidence type="ECO:0000256" key="3">
    <source>
        <dbReference type="ARBA" id="ARBA00022833"/>
    </source>
</evidence>
<name>A0A2K1KHY5_PHYPA</name>
<keyword evidence="7" id="KW-0804">Transcription</keyword>
<evidence type="ECO:0008006" key="16">
    <source>
        <dbReference type="Google" id="ProtNLM"/>
    </source>
</evidence>
<feature type="domain" description="Homeobox" evidence="11">
    <location>
        <begin position="381"/>
        <end position="445"/>
    </location>
</feature>
<keyword evidence="5 9" id="KW-0238">DNA-binding</keyword>
<evidence type="ECO:0000256" key="9">
    <source>
        <dbReference type="PROSITE-ProRule" id="PRU00108"/>
    </source>
</evidence>
<dbReference type="InterPro" id="IPR001356">
    <property type="entry name" value="HD"/>
</dbReference>
<dbReference type="GO" id="GO:0000976">
    <property type="term" value="F:transcription cis-regulatory region binding"/>
    <property type="evidence" value="ECO:0000318"/>
    <property type="project" value="GO_Central"/>
</dbReference>
<evidence type="ECO:0000313" key="13">
    <source>
        <dbReference type="EMBL" id="PNR53387.1"/>
    </source>
</evidence>
<accession>A0A2K1KHY5</accession>
<feature type="region of interest" description="Disordered" evidence="10">
    <location>
        <begin position="370"/>
        <end position="393"/>
    </location>
</feature>
<evidence type="ECO:0000259" key="12">
    <source>
        <dbReference type="PROSITE" id="PS51523"/>
    </source>
</evidence>
<reference evidence="13 15" key="1">
    <citation type="journal article" date="2008" name="Science">
        <title>The Physcomitrella genome reveals evolutionary insights into the conquest of land by plants.</title>
        <authorList>
            <person name="Rensing S."/>
            <person name="Lang D."/>
            <person name="Zimmer A."/>
            <person name="Terry A."/>
            <person name="Salamov A."/>
            <person name="Shapiro H."/>
            <person name="Nishiyama T."/>
            <person name="Perroud P.-F."/>
            <person name="Lindquist E."/>
            <person name="Kamisugi Y."/>
            <person name="Tanahashi T."/>
            <person name="Sakakibara K."/>
            <person name="Fujita T."/>
            <person name="Oishi K."/>
            <person name="Shin-I T."/>
            <person name="Kuroki Y."/>
            <person name="Toyoda A."/>
            <person name="Suzuki Y."/>
            <person name="Hashimoto A."/>
            <person name="Yamaguchi K."/>
            <person name="Sugano A."/>
            <person name="Kohara Y."/>
            <person name="Fujiyama A."/>
            <person name="Anterola A."/>
            <person name="Aoki S."/>
            <person name="Ashton N."/>
            <person name="Barbazuk W.B."/>
            <person name="Barker E."/>
            <person name="Bennetzen J."/>
            <person name="Bezanilla M."/>
            <person name="Blankenship R."/>
            <person name="Cho S.H."/>
            <person name="Dutcher S."/>
            <person name="Estelle M."/>
            <person name="Fawcett J.A."/>
            <person name="Gundlach H."/>
            <person name="Hanada K."/>
            <person name="Heyl A."/>
            <person name="Hicks K.A."/>
            <person name="Hugh J."/>
            <person name="Lohr M."/>
            <person name="Mayer K."/>
            <person name="Melkozernov A."/>
            <person name="Murata T."/>
            <person name="Nelson D."/>
            <person name="Pils B."/>
            <person name="Prigge M."/>
            <person name="Reiss B."/>
            <person name="Renner T."/>
            <person name="Rombauts S."/>
            <person name="Rushton P."/>
            <person name="Sanderfoot A."/>
            <person name="Schween G."/>
            <person name="Shiu S.-H."/>
            <person name="Stueber K."/>
            <person name="Theodoulou F.L."/>
            <person name="Tu H."/>
            <person name="Van de Peer Y."/>
            <person name="Verrier P.J."/>
            <person name="Waters E."/>
            <person name="Wood A."/>
            <person name="Yang L."/>
            <person name="Cove D."/>
            <person name="Cuming A."/>
            <person name="Hasebe M."/>
            <person name="Lucas S."/>
            <person name="Mishler D.B."/>
            <person name="Reski R."/>
            <person name="Grigoriev I."/>
            <person name="Quatrano R.S."/>
            <person name="Boore J.L."/>
        </authorList>
    </citation>
    <scope>NUCLEOTIDE SEQUENCE [LARGE SCALE GENOMIC DNA]</scope>
    <source>
        <strain evidence="14 15">cv. Gransden 2004</strain>
    </source>
</reference>
<dbReference type="GO" id="GO:0005634">
    <property type="term" value="C:nucleus"/>
    <property type="evidence" value="ECO:0000318"/>
    <property type="project" value="GO_Central"/>
</dbReference>
<dbReference type="EnsemblPlants" id="Pp3c5_860V3.2">
    <property type="protein sequence ID" value="Pp3c5_860V3.2"/>
    <property type="gene ID" value="Pp3c5_860"/>
</dbReference>
<sequence>MNYNCDRRGGYGDSAEEAANLFLAASTRNPWQVGPMNPVISAGHHAGNVTNCNAASAGDAGTAQGAILFQGFLGGRGYGGSLQPSSAALHARWDLNPVQPGENQTSGNQRDDQEQAKWANQNTTSRFRGQLDEDDLLGFSMDQRSAQPNLQAKSGTCTVVYKECQKNQALDTANHCVDGCGEFMRRGREGQEALQCMACGCHRSYHRSVLVGDNGKELDTIGEVDAVQPRLINNDLHLSLSRIETVALNLMEATGRALPLLAADHPPRGSDDLATKELDTVMKISIENLDHISKVTLSTVECIGILQTAASTQQSASSRDRPSVPDHGRLSSEVSPVMNKEHRRRAQLQLSPSHLHIQSNLLQVDRISAPNGQAQNGSHPGKPKRKRTQLTDEQREKMKSYAEHAGWTIVGQRKENIAAACKDIGVTPKTLKYWIHNAKQKLKRSHDQAL</sequence>
<dbReference type="PANTHER" id="PTHR31948:SF171">
    <property type="entry name" value="HOMEOBOX DOMAIN-CONTAINING PROTEIN"/>
    <property type="match status" value="1"/>
</dbReference>
<dbReference type="InterPro" id="IPR009057">
    <property type="entry name" value="Homeodomain-like_sf"/>
</dbReference>
<dbReference type="GO" id="GO:0046872">
    <property type="term" value="F:metal ion binding"/>
    <property type="evidence" value="ECO:0007669"/>
    <property type="project" value="UniProtKB-KW"/>
</dbReference>
<dbReference type="Gramene" id="Pp3c5_860V3.2">
    <property type="protein sequence ID" value="Pp3c5_860V3.2"/>
    <property type="gene ID" value="Pp3c5_860"/>
</dbReference>
<dbReference type="Proteomes" id="UP000006727">
    <property type="component" value="Chromosome 5"/>
</dbReference>
<dbReference type="EnsemblPlants" id="Pp3c5_860V3.1">
    <property type="protein sequence ID" value="Pp3c5_860V3.1"/>
    <property type="gene ID" value="Pp3c5_860"/>
</dbReference>
<keyword evidence="8 9" id="KW-0539">Nucleus</keyword>
<keyword evidence="6 9" id="KW-0371">Homeobox</keyword>
<evidence type="ECO:0000256" key="5">
    <source>
        <dbReference type="ARBA" id="ARBA00023125"/>
    </source>
</evidence>
<dbReference type="InterPro" id="IPR006455">
    <property type="entry name" value="Homeodomain_ZF_HD"/>
</dbReference>
<evidence type="ECO:0000256" key="1">
    <source>
        <dbReference type="ARBA" id="ARBA00004123"/>
    </source>
</evidence>
<dbReference type="PaxDb" id="3218-PP1S259_102V6.1"/>
<dbReference type="OrthoDB" id="947231at2759"/>
<evidence type="ECO:0000259" key="11">
    <source>
        <dbReference type="PROSITE" id="PS50071"/>
    </source>
</evidence>
<evidence type="ECO:0000256" key="8">
    <source>
        <dbReference type="ARBA" id="ARBA00023242"/>
    </source>
</evidence>
<dbReference type="PROSITE" id="PS51523">
    <property type="entry name" value="ZF_HD_DIMER"/>
    <property type="match status" value="1"/>
</dbReference>
<dbReference type="NCBIfam" id="TIGR01565">
    <property type="entry name" value="homeo_ZF_HD"/>
    <property type="match status" value="1"/>
</dbReference>
<evidence type="ECO:0000256" key="7">
    <source>
        <dbReference type="ARBA" id="ARBA00023163"/>
    </source>
</evidence>
<comment type="subcellular location">
    <subcellularLocation>
        <location evidence="1 9">Nucleus</location>
    </subcellularLocation>
</comment>
<feature type="region of interest" description="Disordered" evidence="10">
    <location>
        <begin position="96"/>
        <end position="123"/>
    </location>
</feature>
<feature type="domain" description="ZF-HD dimerization-type" evidence="12">
    <location>
        <begin position="161"/>
        <end position="209"/>
    </location>
</feature>
<dbReference type="PROSITE" id="PS50071">
    <property type="entry name" value="HOMEOBOX_2"/>
    <property type="match status" value="1"/>
</dbReference>
<dbReference type="NCBIfam" id="TIGR01566">
    <property type="entry name" value="ZF_HD_prot_N"/>
    <property type="match status" value="1"/>
</dbReference>
<dbReference type="Gramene" id="Pp3c5_860V3.1">
    <property type="protein sequence ID" value="Pp3c5_860V3.1"/>
    <property type="gene ID" value="Pp3c5_860"/>
</dbReference>
<feature type="DNA-binding region" description="Homeobox" evidence="9">
    <location>
        <begin position="383"/>
        <end position="446"/>
    </location>
</feature>
<dbReference type="Gene3D" id="1.10.10.60">
    <property type="entry name" value="Homeodomain-like"/>
    <property type="match status" value="1"/>
</dbReference>
<keyword evidence="3" id="KW-0862">Zinc</keyword>
<proteinExistence type="predicted"/>
<dbReference type="PANTHER" id="PTHR31948">
    <property type="entry name" value="ZINC-FINGER HOMEODOMAIN PROTEIN 2"/>
    <property type="match status" value="1"/>
</dbReference>
<organism evidence="13">
    <name type="scientific">Physcomitrium patens</name>
    <name type="common">Spreading-leaved earth moss</name>
    <name type="synonym">Physcomitrella patens</name>
    <dbReference type="NCBI Taxonomy" id="3218"/>
    <lineage>
        <taxon>Eukaryota</taxon>
        <taxon>Viridiplantae</taxon>
        <taxon>Streptophyta</taxon>
        <taxon>Embryophyta</taxon>
        <taxon>Bryophyta</taxon>
        <taxon>Bryophytina</taxon>
        <taxon>Bryopsida</taxon>
        <taxon>Funariidae</taxon>
        <taxon>Funariales</taxon>
        <taxon>Funariaceae</taxon>
        <taxon>Physcomitrium</taxon>
    </lineage>
</organism>
<reference evidence="13 15" key="2">
    <citation type="journal article" date="2018" name="Plant J.">
        <title>The Physcomitrella patens chromosome-scale assembly reveals moss genome structure and evolution.</title>
        <authorList>
            <person name="Lang D."/>
            <person name="Ullrich K.K."/>
            <person name="Murat F."/>
            <person name="Fuchs J."/>
            <person name="Jenkins J."/>
            <person name="Haas F.B."/>
            <person name="Piednoel M."/>
            <person name="Gundlach H."/>
            <person name="Van Bel M."/>
            <person name="Meyberg R."/>
            <person name="Vives C."/>
            <person name="Morata J."/>
            <person name="Symeonidi A."/>
            <person name="Hiss M."/>
            <person name="Muchero W."/>
            <person name="Kamisugi Y."/>
            <person name="Saleh O."/>
            <person name="Blanc G."/>
            <person name="Decker E.L."/>
            <person name="van Gessel N."/>
            <person name="Grimwood J."/>
            <person name="Hayes R.D."/>
            <person name="Graham S.W."/>
            <person name="Gunter L.E."/>
            <person name="McDaniel S.F."/>
            <person name="Hoernstein S.N.W."/>
            <person name="Larsson A."/>
            <person name="Li F.W."/>
            <person name="Perroud P.F."/>
            <person name="Phillips J."/>
            <person name="Ranjan P."/>
            <person name="Rokshar D.S."/>
            <person name="Rothfels C.J."/>
            <person name="Schneider L."/>
            <person name="Shu S."/>
            <person name="Stevenson D.W."/>
            <person name="Thummler F."/>
            <person name="Tillich M."/>
            <person name="Villarreal Aguilar J.C."/>
            <person name="Widiez T."/>
            <person name="Wong G.K."/>
            <person name="Wymore A."/>
            <person name="Zhang Y."/>
            <person name="Zimmer A.D."/>
            <person name="Quatrano R.S."/>
            <person name="Mayer K.F.X."/>
            <person name="Goodstein D."/>
            <person name="Casacuberta J.M."/>
            <person name="Vandepoele K."/>
            <person name="Reski R."/>
            <person name="Cuming A.C."/>
            <person name="Tuskan G.A."/>
            <person name="Maumus F."/>
            <person name="Salse J."/>
            <person name="Schmutz J."/>
            <person name="Rensing S.A."/>
        </authorList>
    </citation>
    <scope>NUCLEOTIDE SEQUENCE [LARGE SCALE GENOMIC DNA]</scope>
    <source>
        <strain evidence="14 15">cv. Gransden 2004</strain>
    </source>
</reference>
<dbReference type="EMBL" id="ABEU02000005">
    <property type="protein sequence ID" value="PNR53387.1"/>
    <property type="molecule type" value="Genomic_DNA"/>
</dbReference>
<keyword evidence="2" id="KW-0479">Metal-binding</keyword>
<protein>
    <recommendedName>
        <fullName evidence="16">ZF-HD dimerization-type domain-containing protein</fullName>
    </recommendedName>
</protein>
<dbReference type="Pfam" id="PF04770">
    <property type="entry name" value="ZF-HD_dimer"/>
    <property type="match status" value="1"/>
</dbReference>